<dbReference type="InterPro" id="IPR009448">
    <property type="entry name" value="UDP-g_GGtrans"/>
</dbReference>
<keyword evidence="2" id="KW-0808">Transferase</keyword>
<feature type="non-terminal residue" evidence="2">
    <location>
        <position position="184"/>
    </location>
</feature>
<evidence type="ECO:0000259" key="1">
    <source>
        <dbReference type="Pfam" id="PF18400"/>
    </source>
</evidence>
<dbReference type="PANTHER" id="PTHR11226:SF0">
    <property type="entry name" value="UDP-GLUCOSE:GLYCOPROTEIN GLUCOSYLTRANSFERASE"/>
    <property type="match status" value="1"/>
</dbReference>
<gene>
    <name evidence="2" type="ORF">TSOC_014857</name>
</gene>
<accession>A0A2J7ZGH2</accession>
<dbReference type="PANTHER" id="PTHR11226">
    <property type="entry name" value="UDP-GLUCOSE GLYCOPROTEIN:GLUCOSYLTRANSFERASE"/>
    <property type="match status" value="1"/>
</dbReference>
<feature type="domain" description="UGGT thioredoxin-like" evidence="1">
    <location>
        <begin position="1"/>
        <end position="183"/>
    </location>
</feature>
<feature type="non-terminal residue" evidence="2">
    <location>
        <position position="1"/>
    </location>
</feature>
<name>A0A2J7ZGH2_9CHLO</name>
<dbReference type="GO" id="GO:0036503">
    <property type="term" value="P:ERAD pathway"/>
    <property type="evidence" value="ECO:0007669"/>
    <property type="project" value="TreeGrafter"/>
</dbReference>
<dbReference type="GO" id="GO:0005783">
    <property type="term" value="C:endoplasmic reticulum"/>
    <property type="evidence" value="ECO:0007669"/>
    <property type="project" value="TreeGrafter"/>
</dbReference>
<protein>
    <submittedName>
        <fullName evidence="2">UDP-glucose:glycoprotein glucosyltransferase</fullName>
    </submittedName>
</protein>
<organism evidence="2 3">
    <name type="scientific">Tetrabaena socialis</name>
    <dbReference type="NCBI Taxonomy" id="47790"/>
    <lineage>
        <taxon>Eukaryota</taxon>
        <taxon>Viridiplantae</taxon>
        <taxon>Chlorophyta</taxon>
        <taxon>core chlorophytes</taxon>
        <taxon>Chlorophyceae</taxon>
        <taxon>CS clade</taxon>
        <taxon>Chlamydomonadales</taxon>
        <taxon>Tetrabaenaceae</taxon>
        <taxon>Tetrabaena</taxon>
    </lineage>
</organism>
<dbReference type="OrthoDB" id="27683at2759"/>
<keyword evidence="3" id="KW-1185">Reference proteome</keyword>
<sequence length="184" mass="18881">AEEDAALVWPFLDRMAAAAADGGGSGDDEACWRNITRTAAELVTPGVGRLLPLVLASRQYGAKLQMVRQLAEQFHPQQTAACCFVSVDGLVASTGEQLEGLLAAGAGGGAGAGAVDPALYSSTSESEQLFPFDHLYGSGDGRVAVMYGSPGLPCFGPLHARLKAAAAGGGLAYAFRPLLQPQCE</sequence>
<dbReference type="EMBL" id="PGGS01003102">
    <property type="protein sequence ID" value="PNG99366.1"/>
    <property type="molecule type" value="Genomic_DNA"/>
</dbReference>
<evidence type="ECO:0000313" key="3">
    <source>
        <dbReference type="Proteomes" id="UP000236333"/>
    </source>
</evidence>
<proteinExistence type="predicted"/>
<dbReference type="InterPro" id="IPR040693">
    <property type="entry name" value="UGGT_TRXL_1"/>
</dbReference>
<dbReference type="Pfam" id="PF18400">
    <property type="entry name" value="Thioredoxin_12"/>
    <property type="match status" value="1"/>
</dbReference>
<dbReference type="Proteomes" id="UP000236333">
    <property type="component" value="Unassembled WGS sequence"/>
</dbReference>
<dbReference type="GO" id="GO:0051082">
    <property type="term" value="F:unfolded protein binding"/>
    <property type="evidence" value="ECO:0007669"/>
    <property type="project" value="TreeGrafter"/>
</dbReference>
<dbReference type="GO" id="GO:0018279">
    <property type="term" value="P:protein N-linked glycosylation via asparagine"/>
    <property type="evidence" value="ECO:0007669"/>
    <property type="project" value="TreeGrafter"/>
</dbReference>
<comment type="caution">
    <text evidence="2">The sequence shown here is derived from an EMBL/GenBank/DDBJ whole genome shotgun (WGS) entry which is preliminary data.</text>
</comment>
<dbReference type="GO" id="GO:0003980">
    <property type="term" value="F:UDP-glucose:glycoprotein glucosyltransferase activity"/>
    <property type="evidence" value="ECO:0007669"/>
    <property type="project" value="InterPro"/>
</dbReference>
<reference evidence="2 3" key="1">
    <citation type="journal article" date="2017" name="Mol. Biol. Evol.">
        <title>The 4-celled Tetrabaena socialis nuclear genome reveals the essential components for genetic control of cell number at the origin of multicellularity in the volvocine lineage.</title>
        <authorList>
            <person name="Featherston J."/>
            <person name="Arakaki Y."/>
            <person name="Hanschen E.R."/>
            <person name="Ferris P.J."/>
            <person name="Michod R.E."/>
            <person name="Olson B.J.S.C."/>
            <person name="Nozaki H."/>
            <person name="Durand P.M."/>
        </authorList>
    </citation>
    <scope>NUCLEOTIDE SEQUENCE [LARGE SCALE GENOMIC DNA]</scope>
    <source>
        <strain evidence="2 3">NIES-571</strain>
    </source>
</reference>
<dbReference type="AlphaFoldDB" id="A0A2J7ZGH2"/>
<evidence type="ECO:0000313" key="2">
    <source>
        <dbReference type="EMBL" id="PNG99366.1"/>
    </source>
</evidence>